<dbReference type="Pfam" id="PF25455">
    <property type="entry name" value="Beta-barrel_CAF17_C"/>
    <property type="match status" value="1"/>
</dbReference>
<evidence type="ECO:0000256" key="1">
    <source>
        <dbReference type="ARBA" id="ARBA00022946"/>
    </source>
</evidence>
<evidence type="ECO:0000313" key="4">
    <source>
        <dbReference type="Proteomes" id="UP000277498"/>
    </source>
</evidence>
<dbReference type="Gene3D" id="3.30.1360.120">
    <property type="entry name" value="Probable tRNA modification gtpase trme, domain 1"/>
    <property type="match status" value="2"/>
</dbReference>
<name>A0A3P5XP05_9RHOB</name>
<dbReference type="InterPro" id="IPR057460">
    <property type="entry name" value="CAF17_C"/>
</dbReference>
<evidence type="ECO:0000313" key="3">
    <source>
        <dbReference type="EMBL" id="VDC32093.1"/>
    </source>
</evidence>
<dbReference type="RefSeq" id="WP_124088017.1">
    <property type="nucleotide sequence ID" value="NZ_UXAW01000090.1"/>
</dbReference>
<dbReference type="InterPro" id="IPR027266">
    <property type="entry name" value="TrmE/GcvT-like"/>
</dbReference>
<evidence type="ECO:0000259" key="2">
    <source>
        <dbReference type="Pfam" id="PF25455"/>
    </source>
</evidence>
<organism evidence="3 4">
    <name type="scientific">Pseudogemmobacter humi</name>
    <dbReference type="NCBI Taxonomy" id="2483812"/>
    <lineage>
        <taxon>Bacteria</taxon>
        <taxon>Pseudomonadati</taxon>
        <taxon>Pseudomonadota</taxon>
        <taxon>Alphaproteobacteria</taxon>
        <taxon>Rhodobacterales</taxon>
        <taxon>Paracoccaceae</taxon>
        <taxon>Pseudogemmobacter</taxon>
    </lineage>
</organism>
<gene>
    <name evidence="3" type="ORF">XINFAN_03318</name>
</gene>
<dbReference type="NCBIfam" id="TIGR03317">
    <property type="entry name" value="ygfZ_signature"/>
    <property type="match status" value="1"/>
</dbReference>
<dbReference type="OrthoDB" id="9796287at2"/>
<dbReference type="PANTHER" id="PTHR22602:SF0">
    <property type="entry name" value="TRANSFERASE CAF17, MITOCHONDRIAL-RELATED"/>
    <property type="match status" value="1"/>
</dbReference>
<protein>
    <submittedName>
        <fullName evidence="3">Putative global regulator</fullName>
    </submittedName>
</protein>
<dbReference type="SUPFAM" id="SSF103025">
    <property type="entry name" value="Folate-binding domain"/>
    <property type="match status" value="1"/>
</dbReference>
<dbReference type="AlphaFoldDB" id="A0A3P5XP05"/>
<dbReference type="GO" id="GO:0016226">
    <property type="term" value="P:iron-sulfur cluster assembly"/>
    <property type="evidence" value="ECO:0007669"/>
    <property type="project" value="TreeGrafter"/>
</dbReference>
<dbReference type="PANTHER" id="PTHR22602">
    <property type="entry name" value="TRANSFERASE CAF17, MITOCHONDRIAL-RELATED"/>
    <property type="match status" value="1"/>
</dbReference>
<dbReference type="InterPro" id="IPR045179">
    <property type="entry name" value="YgfZ/GcvT"/>
</dbReference>
<dbReference type="EMBL" id="UXAW01000090">
    <property type="protein sequence ID" value="VDC32093.1"/>
    <property type="molecule type" value="Genomic_DNA"/>
</dbReference>
<reference evidence="3 4" key="1">
    <citation type="submission" date="2018-11" db="EMBL/GenBank/DDBJ databases">
        <authorList>
            <person name="Criscuolo A."/>
        </authorList>
    </citation>
    <scope>NUCLEOTIDE SEQUENCE [LARGE SCALE GENOMIC DNA]</scope>
    <source>
        <strain evidence="3">ACIP111625</strain>
    </source>
</reference>
<dbReference type="Proteomes" id="UP000277498">
    <property type="component" value="Unassembled WGS sequence"/>
</dbReference>
<keyword evidence="4" id="KW-1185">Reference proteome</keyword>
<sequence>MTASPPAPREIWQIGGEDSVSFLQGLVTNDVLPLSRGPGLVWAALLNPQGKYLADFFVARRAEDPAGVLLLDIDARLAPGVMRLMQLYRLRAAVQIARSPLAVSRGTGPAPAGALADPRHPALGWRLYGEGAAEDPTDWEAIRVGHLIPEYPAELRPNESYILEQGFERLHGVDFRKGCYVGQEVTARMKHKTDLRKGLVRLKIEGAAEPGTAITLPDGREAGVLGTVSGGRALAQMRFDRLAGPLEAGAARLEAEG</sequence>
<proteinExistence type="predicted"/>
<feature type="domain" description="CAF17 C-terminal" evidence="2">
    <location>
        <begin position="196"/>
        <end position="255"/>
    </location>
</feature>
<accession>A0A3P5XP05</accession>
<keyword evidence="1" id="KW-0809">Transit peptide</keyword>
<dbReference type="InterPro" id="IPR017703">
    <property type="entry name" value="YgfZ/GCV_T_CS"/>
</dbReference>